<protein>
    <submittedName>
        <fullName evidence="1">Uncharacterized protein</fullName>
    </submittedName>
</protein>
<organism evidence="1">
    <name type="scientific">Anopheles coluzzii</name>
    <name type="common">African malaria mosquito</name>
    <dbReference type="NCBI Taxonomy" id="1518534"/>
    <lineage>
        <taxon>Eukaryota</taxon>
        <taxon>Metazoa</taxon>
        <taxon>Ecdysozoa</taxon>
        <taxon>Arthropoda</taxon>
        <taxon>Hexapoda</taxon>
        <taxon>Insecta</taxon>
        <taxon>Pterygota</taxon>
        <taxon>Neoptera</taxon>
        <taxon>Endopterygota</taxon>
        <taxon>Diptera</taxon>
        <taxon>Nematocera</taxon>
        <taxon>Culicoidea</taxon>
        <taxon>Culicidae</taxon>
        <taxon>Anophelinae</taxon>
        <taxon>Anopheles</taxon>
    </lineage>
</organism>
<dbReference type="AlphaFoldDB" id="A0A8W7PEL3"/>
<accession>A0A8W7PEL3</accession>
<evidence type="ECO:0000313" key="1">
    <source>
        <dbReference type="EnsemblMetazoa" id="ACOM030450-PA.1"/>
    </source>
</evidence>
<reference evidence="1" key="1">
    <citation type="submission" date="2022-08" db="UniProtKB">
        <authorList>
            <consortium name="EnsemblMetazoa"/>
        </authorList>
    </citation>
    <scope>IDENTIFICATION</scope>
</reference>
<sequence>MVALVGLARPVLSLVPASTRNSLADTSFPISHVSASFGCSSLNTFDTYEHLACRPPPGGRSGMSSRASSFSSAPYSIELISPSICSMRARRCCSSASSRFCASSETGGAPGNAMMMMLMLSRLPLCRQVSITWFATSTRPTAGGEIACV</sequence>
<dbReference type="Proteomes" id="UP000075882">
    <property type="component" value="Unassembled WGS sequence"/>
</dbReference>
<proteinExistence type="predicted"/>
<dbReference type="EnsemblMetazoa" id="ACOM030450-RA">
    <property type="protein sequence ID" value="ACOM030450-PA.1"/>
    <property type="gene ID" value="ACOM030450"/>
</dbReference>
<name>A0A8W7PEL3_ANOCL</name>